<evidence type="ECO:0000259" key="1">
    <source>
        <dbReference type="Pfam" id="PF13333"/>
    </source>
</evidence>
<dbReference type="EMBL" id="JAAGRN010000007">
    <property type="protein sequence ID" value="NDY83890.1"/>
    <property type="molecule type" value="Genomic_DNA"/>
</dbReference>
<reference evidence="3" key="1">
    <citation type="submission" date="2020-02" db="EMBL/GenBank/DDBJ databases">
        <authorList>
            <person name="Chen W.-M."/>
        </authorList>
    </citation>
    <scope>NUCLEOTIDE SEQUENCE</scope>
    <source>
        <strain evidence="3">NBD-18</strain>
    </source>
</reference>
<protein>
    <submittedName>
        <fullName evidence="3">IS3 family transposase</fullName>
    </submittedName>
</protein>
<dbReference type="EMBL" id="JAAGRN010000006">
    <property type="protein sequence ID" value="NDY83725.1"/>
    <property type="molecule type" value="Genomic_DNA"/>
</dbReference>
<gene>
    <name evidence="2" type="ORF">G3I67_10820</name>
    <name evidence="3" type="ORF">G3I67_11680</name>
</gene>
<proteinExistence type="predicted"/>
<evidence type="ECO:0000313" key="2">
    <source>
        <dbReference type="EMBL" id="NDY83725.1"/>
    </source>
</evidence>
<dbReference type="InterPro" id="IPR001584">
    <property type="entry name" value="Integrase_cat-core"/>
</dbReference>
<comment type="caution">
    <text evidence="3">The sequence shown here is derived from an EMBL/GenBank/DDBJ whole genome shotgun (WGS) entry which is preliminary data.</text>
</comment>
<feature type="domain" description="Integrase catalytic" evidence="1">
    <location>
        <begin position="1"/>
        <end position="27"/>
    </location>
</feature>
<accession>A0A6B2QZF0</accession>
<organism evidence="3">
    <name type="scientific">Sheuella amnicola</name>
    <dbReference type="NCBI Taxonomy" id="2707330"/>
    <lineage>
        <taxon>Bacteria</taxon>
        <taxon>Pseudomonadati</taxon>
        <taxon>Pseudomonadota</taxon>
        <taxon>Betaproteobacteria</taxon>
        <taxon>Burkholderiales</taxon>
        <taxon>Alcaligenaceae</taxon>
        <taxon>Sheuella</taxon>
    </lineage>
</organism>
<dbReference type="GO" id="GO:0015074">
    <property type="term" value="P:DNA integration"/>
    <property type="evidence" value="ECO:0007669"/>
    <property type="project" value="InterPro"/>
</dbReference>
<dbReference type="RefSeq" id="WP_163655184.1">
    <property type="nucleotide sequence ID" value="NZ_JAAGRN010000006.1"/>
</dbReference>
<dbReference type="AlphaFoldDB" id="A0A6B2QZF0"/>
<name>A0A6B2QZF0_9BURK</name>
<evidence type="ECO:0000313" key="3">
    <source>
        <dbReference type="EMBL" id="NDY83890.1"/>
    </source>
</evidence>
<sequence length="35" mass="4242">DYIEMFYNPIRRHSHNNGLSPIKYEMQFNQKLASV</sequence>
<dbReference type="Pfam" id="PF13333">
    <property type="entry name" value="rve_2"/>
    <property type="match status" value="1"/>
</dbReference>
<feature type="non-terminal residue" evidence="3">
    <location>
        <position position="1"/>
    </location>
</feature>